<evidence type="ECO:0000256" key="3">
    <source>
        <dbReference type="ARBA" id="ARBA00022485"/>
    </source>
</evidence>
<dbReference type="PROSITE" id="PS51674">
    <property type="entry name" value="4FE4S_WBL"/>
    <property type="match status" value="1"/>
</dbReference>
<feature type="binding site" evidence="11">
    <location>
        <position position="39"/>
    </location>
    <ligand>
        <name>[4Fe-4S] cluster</name>
        <dbReference type="ChEBI" id="CHEBI:49883"/>
    </ligand>
</feature>
<keyword evidence="8 11" id="KW-0238">DNA-binding</keyword>
<keyword evidence="7 11" id="KW-0805">Transcription regulation</keyword>
<feature type="binding site" evidence="11">
    <location>
        <position position="30"/>
    </location>
    <ligand>
        <name>[4Fe-4S] cluster</name>
        <dbReference type="ChEBI" id="CHEBI:49883"/>
    </ligand>
</feature>
<accession>A0ABV1SUZ9</accession>
<evidence type="ECO:0000256" key="6">
    <source>
        <dbReference type="ARBA" id="ARBA00023014"/>
    </source>
</evidence>
<dbReference type="EMBL" id="JBEOZY010000010">
    <property type="protein sequence ID" value="MER6165563.1"/>
    <property type="molecule type" value="Genomic_DNA"/>
</dbReference>
<evidence type="ECO:0000256" key="5">
    <source>
        <dbReference type="ARBA" id="ARBA00023004"/>
    </source>
</evidence>
<dbReference type="HAMAP" id="MF_01479">
    <property type="entry name" value="WhiB"/>
    <property type="match status" value="1"/>
</dbReference>
<keyword evidence="11" id="KW-0963">Cytoplasm</keyword>
<keyword evidence="14" id="KW-1185">Reference proteome</keyword>
<dbReference type="Pfam" id="PF02467">
    <property type="entry name" value="Whib"/>
    <property type="match status" value="1"/>
</dbReference>
<dbReference type="PANTHER" id="PTHR38839">
    <property type="entry name" value="TRANSCRIPTIONAL REGULATOR WHID-RELATED"/>
    <property type="match status" value="1"/>
</dbReference>
<proteinExistence type="inferred from homology"/>
<keyword evidence="10 11" id="KW-0804">Transcription</keyword>
<evidence type="ECO:0000256" key="2">
    <source>
        <dbReference type="ARBA" id="ARBA00006597"/>
    </source>
</evidence>
<protein>
    <recommendedName>
        <fullName evidence="11">Transcriptional regulator WhiB</fullName>
    </recommendedName>
</protein>
<dbReference type="RefSeq" id="WP_352147347.1">
    <property type="nucleotide sequence ID" value="NZ_JBEOZY010000010.1"/>
</dbReference>
<comment type="cofactor">
    <cofactor evidence="11">
        <name>[4Fe-4S] cluster</name>
        <dbReference type="ChEBI" id="CHEBI:49883"/>
    </cofactor>
    <text evidence="11">Binds 1 [4Fe-4S] cluster per subunit. Following nitrosylation of the [4Fe-4S] cluster binds 1 [4Fe-8(NO)] cluster per subunit.</text>
</comment>
<keyword evidence="4 11" id="KW-0479">Metal-binding</keyword>
<evidence type="ECO:0000256" key="7">
    <source>
        <dbReference type="ARBA" id="ARBA00023015"/>
    </source>
</evidence>
<evidence type="ECO:0000256" key="8">
    <source>
        <dbReference type="ARBA" id="ARBA00023125"/>
    </source>
</evidence>
<evidence type="ECO:0000256" key="1">
    <source>
        <dbReference type="ARBA" id="ARBA00004496"/>
    </source>
</evidence>
<dbReference type="InterPro" id="IPR034768">
    <property type="entry name" value="4FE4S_WBL"/>
</dbReference>
<keyword evidence="3 11" id="KW-0004">4Fe-4S</keyword>
<feature type="domain" description="4Fe-4S Wbl-type" evidence="12">
    <location>
        <begin position="8"/>
        <end position="63"/>
    </location>
</feature>
<dbReference type="Proteomes" id="UP001496720">
    <property type="component" value="Unassembled WGS sequence"/>
</dbReference>
<comment type="function">
    <text evidence="11">Acts as a transcriptional regulator. Probably redox-responsive. The apo- but not holo-form probably binds DNA.</text>
</comment>
<keyword evidence="9 11" id="KW-1015">Disulfide bond</keyword>
<name>A0ABV1SUZ9_9ACTN</name>
<feature type="binding site" evidence="11">
    <location>
        <position position="33"/>
    </location>
    <ligand>
        <name>[4Fe-4S] cluster</name>
        <dbReference type="ChEBI" id="CHEBI:49883"/>
    </ligand>
</feature>
<comment type="subcellular location">
    <subcellularLocation>
        <location evidence="1 11">Cytoplasm</location>
    </subcellularLocation>
</comment>
<keyword evidence="5 11" id="KW-0408">Iron</keyword>
<comment type="PTM">
    <text evidence="11">Upon Fe-S cluster removal intramolecular disulfide bonds are formed.</text>
</comment>
<keyword evidence="6 11" id="KW-0411">Iron-sulfur</keyword>
<evidence type="ECO:0000313" key="14">
    <source>
        <dbReference type="Proteomes" id="UP001496720"/>
    </source>
</evidence>
<evidence type="ECO:0000256" key="11">
    <source>
        <dbReference type="HAMAP-Rule" id="MF_01479"/>
    </source>
</evidence>
<evidence type="ECO:0000256" key="4">
    <source>
        <dbReference type="ARBA" id="ARBA00022723"/>
    </source>
</evidence>
<evidence type="ECO:0000256" key="9">
    <source>
        <dbReference type="ARBA" id="ARBA00023157"/>
    </source>
</evidence>
<comment type="PTM">
    <text evidence="11">The Fe-S cluster can be nitrosylated by nitric oxide (NO).</text>
</comment>
<comment type="caution">
    <text evidence="13">The sequence shown here is derived from an EMBL/GenBank/DDBJ whole genome shotgun (WGS) entry which is preliminary data.</text>
</comment>
<dbReference type="PANTHER" id="PTHR38839:SF7">
    <property type="entry name" value="TRANSCRIPTIONAL REGULATOR WHIB4"/>
    <property type="match status" value="1"/>
</dbReference>
<evidence type="ECO:0000313" key="13">
    <source>
        <dbReference type="EMBL" id="MER6165563.1"/>
    </source>
</evidence>
<dbReference type="InterPro" id="IPR003482">
    <property type="entry name" value="Whib"/>
</dbReference>
<sequence length="94" mass="10839">MDWVTQGRCREQPEQMFVEGAEQNRVKAVCAGCPVRLECLAYALDHRVEYGVWGAMTERERRALLRRRPGVKSWARYFATLQADEGRDQVTAAH</sequence>
<gene>
    <name evidence="11" type="primary">whiB</name>
    <name evidence="13" type="ORF">ABT188_13470</name>
</gene>
<organism evidence="13 14">
    <name type="scientific">Streptomyces violaceorubidus</name>
    <dbReference type="NCBI Taxonomy" id="284042"/>
    <lineage>
        <taxon>Bacteria</taxon>
        <taxon>Bacillati</taxon>
        <taxon>Actinomycetota</taxon>
        <taxon>Actinomycetes</taxon>
        <taxon>Kitasatosporales</taxon>
        <taxon>Streptomycetaceae</taxon>
        <taxon>Streptomyces</taxon>
    </lineage>
</organism>
<evidence type="ECO:0000256" key="10">
    <source>
        <dbReference type="ARBA" id="ARBA00023163"/>
    </source>
</evidence>
<reference evidence="13 14" key="1">
    <citation type="submission" date="2024-06" db="EMBL/GenBank/DDBJ databases">
        <title>The Natural Products Discovery Center: Release of the First 8490 Sequenced Strains for Exploring Actinobacteria Biosynthetic Diversity.</title>
        <authorList>
            <person name="Kalkreuter E."/>
            <person name="Kautsar S.A."/>
            <person name="Yang D."/>
            <person name="Bader C.D."/>
            <person name="Teijaro C.N."/>
            <person name="Fluegel L."/>
            <person name="Davis C.M."/>
            <person name="Simpson J.R."/>
            <person name="Lauterbach L."/>
            <person name="Steele A.D."/>
            <person name="Gui C."/>
            <person name="Meng S."/>
            <person name="Li G."/>
            <person name="Viehrig K."/>
            <person name="Ye F."/>
            <person name="Su P."/>
            <person name="Kiefer A.F."/>
            <person name="Nichols A."/>
            <person name="Cepeda A.J."/>
            <person name="Yan W."/>
            <person name="Fan B."/>
            <person name="Jiang Y."/>
            <person name="Adhikari A."/>
            <person name="Zheng C.-J."/>
            <person name="Schuster L."/>
            <person name="Cowan T.M."/>
            <person name="Smanski M.J."/>
            <person name="Chevrette M.G."/>
            <person name="De Carvalho L.P.S."/>
            <person name="Shen B."/>
        </authorList>
    </citation>
    <scope>NUCLEOTIDE SEQUENCE [LARGE SCALE GENOMIC DNA]</scope>
    <source>
        <strain evidence="13 14">NPDC001615</strain>
    </source>
</reference>
<evidence type="ECO:0000259" key="12">
    <source>
        <dbReference type="PROSITE" id="PS51674"/>
    </source>
</evidence>
<feature type="binding site" evidence="11">
    <location>
        <position position="9"/>
    </location>
    <ligand>
        <name>[4Fe-4S] cluster</name>
        <dbReference type="ChEBI" id="CHEBI:49883"/>
    </ligand>
</feature>
<comment type="similarity">
    <text evidence="2 11">Belongs to the WhiB family.</text>
</comment>